<keyword evidence="2" id="KW-1185">Reference proteome</keyword>
<name>A0AAI8YSQ0_9PEZI</name>
<organism evidence="1 2">
    <name type="scientific">Lecanosticta acicola</name>
    <dbReference type="NCBI Taxonomy" id="111012"/>
    <lineage>
        <taxon>Eukaryota</taxon>
        <taxon>Fungi</taxon>
        <taxon>Dikarya</taxon>
        <taxon>Ascomycota</taxon>
        <taxon>Pezizomycotina</taxon>
        <taxon>Dothideomycetes</taxon>
        <taxon>Dothideomycetidae</taxon>
        <taxon>Mycosphaerellales</taxon>
        <taxon>Mycosphaerellaceae</taxon>
        <taxon>Lecanosticta</taxon>
    </lineage>
</organism>
<proteinExistence type="predicted"/>
<gene>
    <name evidence="1" type="ORF">LECACI_7A001293</name>
</gene>
<protein>
    <submittedName>
        <fullName evidence="1">Uncharacterized protein</fullName>
    </submittedName>
</protein>
<comment type="caution">
    <text evidence="1">The sequence shown here is derived from an EMBL/GenBank/DDBJ whole genome shotgun (WGS) entry which is preliminary data.</text>
</comment>
<dbReference type="AlphaFoldDB" id="A0AAI8YSQ0"/>
<evidence type="ECO:0000313" key="2">
    <source>
        <dbReference type="Proteomes" id="UP001296104"/>
    </source>
</evidence>
<reference evidence="1" key="1">
    <citation type="submission" date="2023-11" db="EMBL/GenBank/DDBJ databases">
        <authorList>
            <person name="Alioto T."/>
            <person name="Alioto T."/>
            <person name="Gomez Garrido J."/>
        </authorList>
    </citation>
    <scope>NUCLEOTIDE SEQUENCE</scope>
</reference>
<dbReference type="Proteomes" id="UP001296104">
    <property type="component" value="Unassembled WGS sequence"/>
</dbReference>
<accession>A0AAI8YSQ0</accession>
<dbReference type="EMBL" id="CAVMBE010000005">
    <property type="protein sequence ID" value="CAK3827994.1"/>
    <property type="molecule type" value="Genomic_DNA"/>
</dbReference>
<sequence length="132" mass="14417">MEPTNQSEWTAADVDALCCEISLLVEQVRRGRVDLPRAGDFYSTVSSNLLRRHNVHRSATAASNKYAHLRAAAIESARGVDERPFISFIAARSALVYPGEAAPAPPTLPSLSAREQQAVLKWTADWGLDIAE</sequence>
<evidence type="ECO:0000313" key="1">
    <source>
        <dbReference type="EMBL" id="CAK3827994.1"/>
    </source>
</evidence>